<evidence type="ECO:0000313" key="2">
    <source>
        <dbReference type="Proteomes" id="UP001638806"/>
    </source>
</evidence>
<sequence length="286" mass="29363">MEQEIPWRHRERACACRSLDLHLSSLADLGRETSLDGRDTSSRSAVVASDEVETVLTLAELASWEPRRWDRGRTDVFPDHVLNLFLLESALDDQSPAAVNGAVGAQLGKQVGGQVLLGTLHALADVGNVGKDGFPVAFAHALGRRDLVALGAAEGVVGVLLGQLAEEAVEQEGVANGLGLVVGPDAGAGVHVARLLLDLGGLVGVLDLELLELGGEVVVGGGVLLDLLLLLLEGQVEAAVLGGGASSSSAGASPSSGFLDFFFFFFMRDRSRPASSAGGASSAAPA</sequence>
<comment type="caution">
    <text evidence="1">The sequence shown here is derived from an EMBL/GenBank/DDBJ whole genome shotgun (WGS) entry which is preliminary data.</text>
</comment>
<dbReference type="Proteomes" id="UP001638806">
    <property type="component" value="Unassembled WGS sequence"/>
</dbReference>
<name>A0ACC4DY53_PURLI</name>
<evidence type="ECO:0000313" key="1">
    <source>
        <dbReference type="EMBL" id="KAL3960842.1"/>
    </source>
</evidence>
<organism evidence="1 2">
    <name type="scientific">Purpureocillium lilacinum</name>
    <name type="common">Paecilomyces lilacinus</name>
    <dbReference type="NCBI Taxonomy" id="33203"/>
    <lineage>
        <taxon>Eukaryota</taxon>
        <taxon>Fungi</taxon>
        <taxon>Dikarya</taxon>
        <taxon>Ascomycota</taxon>
        <taxon>Pezizomycotina</taxon>
        <taxon>Sordariomycetes</taxon>
        <taxon>Hypocreomycetidae</taxon>
        <taxon>Hypocreales</taxon>
        <taxon>Ophiocordycipitaceae</taxon>
        <taxon>Purpureocillium</taxon>
    </lineage>
</organism>
<dbReference type="EMBL" id="JBGNUJ010000004">
    <property type="protein sequence ID" value="KAL3960842.1"/>
    <property type="molecule type" value="Genomic_DNA"/>
</dbReference>
<gene>
    <name evidence="1" type="ORF">ACCO45_005959</name>
</gene>
<keyword evidence="2" id="KW-1185">Reference proteome</keyword>
<accession>A0ACC4DY53</accession>
<proteinExistence type="predicted"/>
<protein>
    <submittedName>
        <fullName evidence="1">Uncharacterized protein</fullName>
    </submittedName>
</protein>
<reference evidence="1" key="1">
    <citation type="submission" date="2024-12" db="EMBL/GenBank/DDBJ databases">
        <title>Comparative genomics and development of molecular markers within Purpureocillium lilacinum and among Purpureocillium species.</title>
        <authorList>
            <person name="Yeh Z.-Y."/>
            <person name="Ni N.-T."/>
            <person name="Lo P.-H."/>
            <person name="Mushyakhwo K."/>
            <person name="Lin C.-F."/>
            <person name="Nai Y.-S."/>
        </authorList>
    </citation>
    <scope>NUCLEOTIDE SEQUENCE</scope>
    <source>
        <strain evidence="1">NCHU-NPUST-175</strain>
    </source>
</reference>